<dbReference type="EMBL" id="OZ023709">
    <property type="protein sequence ID" value="CAK9881999.1"/>
    <property type="molecule type" value="Genomic_DNA"/>
</dbReference>
<accession>A0ABP1BZX0</accession>
<evidence type="ECO:0000313" key="1">
    <source>
        <dbReference type="EMBL" id="CAK9881999.1"/>
    </source>
</evidence>
<sequence>MRTRHLEYRDVRFYQQHIDTLGHVSETPSDWLTQNDHANAPEVSVSQKPTRGEIQFNAPGGRSRFHPPIFGRCSLLSCNFVLDGPDSIHARVHGRRYVETRTRVERNLWRLLRF</sequence>
<organism evidence="1 2">
    <name type="scientific">Sphagnum jensenii</name>
    <dbReference type="NCBI Taxonomy" id="128206"/>
    <lineage>
        <taxon>Eukaryota</taxon>
        <taxon>Viridiplantae</taxon>
        <taxon>Streptophyta</taxon>
        <taxon>Embryophyta</taxon>
        <taxon>Bryophyta</taxon>
        <taxon>Sphagnophytina</taxon>
        <taxon>Sphagnopsida</taxon>
        <taxon>Sphagnales</taxon>
        <taxon>Sphagnaceae</taxon>
        <taxon>Sphagnum</taxon>
    </lineage>
</organism>
<reference evidence="1" key="1">
    <citation type="submission" date="2024-03" db="EMBL/GenBank/DDBJ databases">
        <authorList>
            <consortium name="ELIXIR-Norway"/>
            <consortium name="Elixir Norway"/>
        </authorList>
    </citation>
    <scope>NUCLEOTIDE SEQUENCE</scope>
</reference>
<dbReference type="Proteomes" id="UP001497522">
    <property type="component" value="Chromosome 8"/>
</dbReference>
<keyword evidence="2" id="KW-1185">Reference proteome</keyword>
<protein>
    <submittedName>
        <fullName evidence="1">Uncharacterized protein</fullName>
    </submittedName>
</protein>
<gene>
    <name evidence="1" type="ORF">CSSPJE1EN2_LOCUS23355</name>
</gene>
<name>A0ABP1BZX0_9BRYO</name>
<proteinExistence type="predicted"/>
<evidence type="ECO:0000313" key="2">
    <source>
        <dbReference type="Proteomes" id="UP001497522"/>
    </source>
</evidence>